<sequence>MIDLHDIRYVRLGTRDLAAADRYALEILGLELARADGGSHYFRSDNRDHTLVYFEGDPRDHVVGFELYNAAELDKAAAQLSNAGVDVRAGNADECEQRHVRAFINFYDPSGNSIDLVVRPHHSGRRYFPSRDAGITGFSHVGLCTTDAKRDEIFWTELLGARVSDRIGDAPLLRIDDVHHKIALFPSARNGVQHINHQVESIDDVMRAWYLLKSRSVRIVFGPGRHPTSGAVFLYFEGPDGMVYEYSTGVRHISDADEPLYKPRQFPKANSSYCMWGAVPDIAEFKAL</sequence>
<dbReference type="Pfam" id="PF00903">
    <property type="entry name" value="Glyoxalase"/>
    <property type="match status" value="2"/>
</dbReference>
<dbReference type="PROSITE" id="PS51819">
    <property type="entry name" value="VOC"/>
    <property type="match status" value="2"/>
</dbReference>
<accession>A0A4Y8MK74</accession>
<protein>
    <submittedName>
        <fullName evidence="2">Oxidoreductase</fullName>
    </submittedName>
</protein>
<reference evidence="2 3" key="1">
    <citation type="submission" date="2019-03" db="EMBL/GenBank/DDBJ databases">
        <title>Complete Genome Sequence of Paraburkholderia dipogonis ICMP 19430T, a Nitrogen-fixing Symbiont of the South African Invasive Legume Dipogon lignosus in New Zealand.</title>
        <authorList>
            <person name="De Meyer S.E."/>
        </authorList>
    </citation>
    <scope>NUCLEOTIDE SEQUENCE [LARGE SCALE GENOMIC DNA]</scope>
    <source>
        <strain evidence="2 3">ICMP 19430</strain>
    </source>
</reference>
<organism evidence="2 3">
    <name type="scientific">Paraburkholderia dipogonis</name>
    <dbReference type="NCBI Taxonomy" id="1211383"/>
    <lineage>
        <taxon>Bacteria</taxon>
        <taxon>Pseudomonadati</taxon>
        <taxon>Pseudomonadota</taxon>
        <taxon>Betaproteobacteria</taxon>
        <taxon>Burkholderiales</taxon>
        <taxon>Burkholderiaceae</taxon>
        <taxon>Paraburkholderia</taxon>
    </lineage>
</organism>
<dbReference type="InterPro" id="IPR029068">
    <property type="entry name" value="Glyas_Bleomycin-R_OHBP_Dase"/>
</dbReference>
<comment type="caution">
    <text evidence="2">The sequence shown here is derived from an EMBL/GenBank/DDBJ whole genome shotgun (WGS) entry which is preliminary data.</text>
</comment>
<dbReference type="Proteomes" id="UP000297385">
    <property type="component" value="Unassembled WGS sequence"/>
</dbReference>
<dbReference type="SUPFAM" id="SSF54593">
    <property type="entry name" value="Glyoxalase/Bleomycin resistance protein/Dihydroxybiphenyl dioxygenase"/>
    <property type="match status" value="1"/>
</dbReference>
<dbReference type="InterPro" id="IPR004360">
    <property type="entry name" value="Glyas_Fos-R_dOase_dom"/>
</dbReference>
<name>A0A4Y8MK74_9BURK</name>
<dbReference type="InterPro" id="IPR037523">
    <property type="entry name" value="VOC_core"/>
</dbReference>
<dbReference type="AlphaFoldDB" id="A0A4Y8MK74"/>
<evidence type="ECO:0000313" key="2">
    <source>
        <dbReference type="EMBL" id="TFE37837.1"/>
    </source>
</evidence>
<dbReference type="GeneID" id="97310719"/>
<feature type="domain" description="VOC" evidence="1">
    <location>
        <begin position="6"/>
        <end position="119"/>
    </location>
</feature>
<dbReference type="EMBL" id="SNVI01000005">
    <property type="protein sequence ID" value="TFE37837.1"/>
    <property type="molecule type" value="Genomic_DNA"/>
</dbReference>
<dbReference type="CDD" id="cd08361">
    <property type="entry name" value="PpCmtC_N"/>
    <property type="match status" value="1"/>
</dbReference>
<dbReference type="Gene3D" id="3.10.180.10">
    <property type="entry name" value="2,3-Dihydroxybiphenyl 1,2-Dioxygenase, domain 1"/>
    <property type="match status" value="2"/>
</dbReference>
<evidence type="ECO:0000259" key="1">
    <source>
        <dbReference type="PROSITE" id="PS51819"/>
    </source>
</evidence>
<gene>
    <name evidence="2" type="ORF">E2553_41425</name>
</gene>
<evidence type="ECO:0000313" key="3">
    <source>
        <dbReference type="Proteomes" id="UP000297385"/>
    </source>
</evidence>
<proteinExistence type="predicted"/>
<dbReference type="RefSeq" id="WP_134466354.1">
    <property type="nucleotide sequence ID" value="NZ_JBHMFL010000148.1"/>
</dbReference>
<feature type="domain" description="VOC" evidence="1">
    <location>
        <begin position="137"/>
        <end position="249"/>
    </location>
</feature>